<keyword evidence="3" id="KW-0884">PQQ biosynthesis</keyword>
<dbReference type="EMBL" id="CP037867">
    <property type="protein sequence ID" value="QBM29492.1"/>
    <property type="molecule type" value="Genomic_DNA"/>
</dbReference>
<dbReference type="InterPro" id="IPR022479">
    <property type="entry name" value="PqqD_bac"/>
</dbReference>
<sequence>MNTALPTRPKLSRRFRLQYEEAQSRWVLLYPEGMVQLNPSAAEILRRCDGERSVDAIVTELEAAFNAQGIGPEVRNLLEEGQRRGWID</sequence>
<dbReference type="AlphaFoldDB" id="A0A4P6WZ59"/>
<dbReference type="RefSeq" id="WP_066155654.1">
    <property type="nucleotide sequence ID" value="NZ_CP037867.1"/>
</dbReference>
<comment type="subunit">
    <text evidence="2">Monomer. Interacts with PqqE.</text>
</comment>
<organism evidence="4 5">
    <name type="scientific">Hydrogenophaga pseudoflava</name>
    <name type="common">Pseudomonas carboxydoflava</name>
    <dbReference type="NCBI Taxonomy" id="47421"/>
    <lineage>
        <taxon>Bacteria</taxon>
        <taxon>Pseudomonadati</taxon>
        <taxon>Pseudomonadota</taxon>
        <taxon>Betaproteobacteria</taxon>
        <taxon>Burkholderiales</taxon>
        <taxon>Comamonadaceae</taxon>
        <taxon>Hydrogenophaga</taxon>
    </lineage>
</organism>
<name>A0A4P6WZ59_HYDPS</name>
<protein>
    <submittedName>
        <fullName evidence="4">Coenzyme PQQ synthesis protein D</fullName>
    </submittedName>
</protein>
<dbReference type="GO" id="GO:0048038">
    <property type="term" value="F:quinone binding"/>
    <property type="evidence" value="ECO:0007669"/>
    <property type="project" value="InterPro"/>
</dbReference>
<keyword evidence="5" id="KW-1185">Reference proteome</keyword>
<reference evidence="4 5" key="1">
    <citation type="submission" date="2019-03" db="EMBL/GenBank/DDBJ databases">
        <authorList>
            <person name="Sebastian G."/>
            <person name="Baumann P."/>
            <person name="Ruckert C."/>
            <person name="Kalinowski J."/>
            <person name="Nebel B."/>
            <person name="Takors R."/>
            <person name="Blombach B."/>
        </authorList>
    </citation>
    <scope>NUCLEOTIDE SEQUENCE [LARGE SCALE GENOMIC DNA]</scope>
    <source>
        <strain evidence="4 5">DSM 1084</strain>
    </source>
</reference>
<evidence type="ECO:0000313" key="5">
    <source>
        <dbReference type="Proteomes" id="UP000293912"/>
    </source>
</evidence>
<evidence type="ECO:0000313" key="4">
    <source>
        <dbReference type="EMBL" id="QBM29492.1"/>
    </source>
</evidence>
<dbReference type="Gene3D" id="1.10.10.1150">
    <property type="entry name" value="Coenzyme PQQ synthesis protein D (PqqD)"/>
    <property type="match status" value="1"/>
</dbReference>
<accession>A0A4P6WZ59</accession>
<dbReference type="KEGG" id="hpse:HPF_17490"/>
<evidence type="ECO:0000256" key="1">
    <source>
        <dbReference type="ARBA" id="ARBA00004886"/>
    </source>
</evidence>
<dbReference type="NCBIfam" id="TIGR03859">
    <property type="entry name" value="PQQ_PqqD"/>
    <property type="match status" value="1"/>
</dbReference>
<gene>
    <name evidence="4" type="primary">pqqD</name>
    <name evidence="4" type="ORF">HPF_17490</name>
</gene>
<dbReference type="Proteomes" id="UP000293912">
    <property type="component" value="Chromosome"/>
</dbReference>
<proteinExistence type="predicted"/>
<comment type="pathway">
    <text evidence="1">Cofactor biosynthesis; pyrroloquinoline quinone biosynthesis.</text>
</comment>
<dbReference type="GO" id="GO:0018189">
    <property type="term" value="P:pyrroloquinoline quinone biosynthetic process"/>
    <property type="evidence" value="ECO:0007669"/>
    <property type="project" value="UniProtKB-UniPathway"/>
</dbReference>
<evidence type="ECO:0000256" key="2">
    <source>
        <dbReference type="ARBA" id="ARBA00011741"/>
    </source>
</evidence>
<dbReference type="InterPro" id="IPR008792">
    <property type="entry name" value="PQQD"/>
</dbReference>
<evidence type="ECO:0000256" key="3">
    <source>
        <dbReference type="ARBA" id="ARBA00022905"/>
    </source>
</evidence>
<dbReference type="InterPro" id="IPR041881">
    <property type="entry name" value="PqqD_sf"/>
</dbReference>
<dbReference type="Pfam" id="PF05402">
    <property type="entry name" value="PqqD"/>
    <property type="match status" value="1"/>
</dbReference>
<dbReference type="UniPathway" id="UPA00539"/>